<feature type="compositionally biased region" description="Basic and acidic residues" evidence="1">
    <location>
        <begin position="139"/>
        <end position="150"/>
    </location>
</feature>
<evidence type="ECO:0000313" key="3">
    <source>
        <dbReference type="Proteomes" id="UP000585474"/>
    </source>
</evidence>
<feature type="region of interest" description="Disordered" evidence="1">
    <location>
        <begin position="139"/>
        <end position="163"/>
    </location>
</feature>
<comment type="caution">
    <text evidence="2">The sequence shown here is derived from an EMBL/GenBank/DDBJ whole genome shotgun (WGS) entry which is preliminary data.</text>
</comment>
<protein>
    <submittedName>
        <fullName evidence="2">Uncharacterized protein</fullName>
    </submittedName>
</protein>
<gene>
    <name evidence="2" type="ORF">Acr_12g0002710</name>
</gene>
<evidence type="ECO:0000313" key="2">
    <source>
        <dbReference type="EMBL" id="GFY97730.1"/>
    </source>
</evidence>
<name>A0A7J0FGA4_9ERIC</name>
<feature type="region of interest" description="Disordered" evidence="1">
    <location>
        <begin position="1"/>
        <end position="24"/>
    </location>
</feature>
<keyword evidence="3" id="KW-1185">Reference proteome</keyword>
<dbReference type="AlphaFoldDB" id="A0A7J0FGA4"/>
<dbReference type="Proteomes" id="UP000585474">
    <property type="component" value="Unassembled WGS sequence"/>
</dbReference>
<dbReference type="EMBL" id="BJWL01000012">
    <property type="protein sequence ID" value="GFY97730.1"/>
    <property type="molecule type" value="Genomic_DNA"/>
</dbReference>
<proteinExistence type="predicted"/>
<evidence type="ECO:0000256" key="1">
    <source>
        <dbReference type="SAM" id="MobiDB-lite"/>
    </source>
</evidence>
<reference evidence="2 3" key="1">
    <citation type="submission" date="2019-07" db="EMBL/GenBank/DDBJ databases">
        <title>De Novo Assembly of kiwifruit Actinidia rufa.</title>
        <authorList>
            <person name="Sugita-Konishi S."/>
            <person name="Sato K."/>
            <person name="Mori E."/>
            <person name="Abe Y."/>
            <person name="Kisaki G."/>
            <person name="Hamano K."/>
            <person name="Suezawa K."/>
            <person name="Otani M."/>
            <person name="Fukuda T."/>
            <person name="Manabe T."/>
            <person name="Gomi K."/>
            <person name="Tabuchi M."/>
            <person name="Akimitsu K."/>
            <person name="Kataoka I."/>
        </authorList>
    </citation>
    <scope>NUCLEOTIDE SEQUENCE [LARGE SCALE GENOMIC DNA]</scope>
    <source>
        <strain evidence="3">cv. Fuchu</strain>
    </source>
</reference>
<organism evidence="2 3">
    <name type="scientific">Actinidia rufa</name>
    <dbReference type="NCBI Taxonomy" id="165716"/>
    <lineage>
        <taxon>Eukaryota</taxon>
        <taxon>Viridiplantae</taxon>
        <taxon>Streptophyta</taxon>
        <taxon>Embryophyta</taxon>
        <taxon>Tracheophyta</taxon>
        <taxon>Spermatophyta</taxon>
        <taxon>Magnoliopsida</taxon>
        <taxon>eudicotyledons</taxon>
        <taxon>Gunneridae</taxon>
        <taxon>Pentapetalae</taxon>
        <taxon>asterids</taxon>
        <taxon>Ericales</taxon>
        <taxon>Actinidiaceae</taxon>
        <taxon>Actinidia</taxon>
    </lineage>
</organism>
<accession>A0A7J0FGA4</accession>
<sequence length="163" mass="18234">MAGVRPLKTPPSCESDQDDDKQGDLCGETSIWRVSRNHRDCDGYGFLMEARSSKINSDLDKSETTARLEAKVAELTSKLALAKKLAIEEFKSSNNFKEVFTDSTVTYFGKGFEFYKRQLFHQYPNLDVDVASMEMDADLAKEEEAARAGEKEEDSEGKASLTP</sequence>